<dbReference type="AlphaFoldDB" id="A0AAV7AC68"/>
<sequence>MSLCEQHFNATGSYSNESTPPPIHPSFAVCHRSQVLLPMVHMTHGSYKQKSLPTCFCWFPFAQLPLLEQKTWTEAAQRFFSILKNISSPKRR</sequence>
<protein>
    <submittedName>
        <fullName evidence="1">Uncharacterized protein</fullName>
    </submittedName>
</protein>
<dbReference type="Proteomes" id="UP000824782">
    <property type="component" value="Unassembled WGS sequence"/>
</dbReference>
<organism evidence="1 2">
    <name type="scientific">Engystomops pustulosus</name>
    <name type="common">Tungara frog</name>
    <name type="synonym">Physalaemus pustulosus</name>
    <dbReference type="NCBI Taxonomy" id="76066"/>
    <lineage>
        <taxon>Eukaryota</taxon>
        <taxon>Metazoa</taxon>
        <taxon>Chordata</taxon>
        <taxon>Craniata</taxon>
        <taxon>Vertebrata</taxon>
        <taxon>Euteleostomi</taxon>
        <taxon>Amphibia</taxon>
        <taxon>Batrachia</taxon>
        <taxon>Anura</taxon>
        <taxon>Neobatrachia</taxon>
        <taxon>Hyloidea</taxon>
        <taxon>Leptodactylidae</taxon>
        <taxon>Leiuperinae</taxon>
        <taxon>Engystomops</taxon>
    </lineage>
</organism>
<evidence type="ECO:0000313" key="2">
    <source>
        <dbReference type="Proteomes" id="UP000824782"/>
    </source>
</evidence>
<accession>A0AAV7AC68</accession>
<gene>
    <name evidence="1" type="ORF">GDO81_017779</name>
</gene>
<reference evidence="1" key="1">
    <citation type="thesis" date="2020" institute="ProQuest LLC" country="789 East Eisenhower Parkway, Ann Arbor, MI, USA">
        <title>Comparative Genomics and Chromosome Evolution.</title>
        <authorList>
            <person name="Mudd A.B."/>
        </authorList>
    </citation>
    <scope>NUCLEOTIDE SEQUENCE</scope>
    <source>
        <strain evidence="1">237g6f4</strain>
        <tissue evidence="1">Blood</tissue>
    </source>
</reference>
<comment type="caution">
    <text evidence="1">The sequence shown here is derived from an EMBL/GenBank/DDBJ whole genome shotgun (WGS) entry which is preliminary data.</text>
</comment>
<evidence type="ECO:0000313" key="1">
    <source>
        <dbReference type="EMBL" id="KAG8555688.1"/>
    </source>
</evidence>
<name>A0AAV7AC68_ENGPU</name>
<dbReference type="EMBL" id="WNYA01000009">
    <property type="protein sequence ID" value="KAG8555688.1"/>
    <property type="molecule type" value="Genomic_DNA"/>
</dbReference>
<keyword evidence="2" id="KW-1185">Reference proteome</keyword>
<proteinExistence type="predicted"/>